<dbReference type="InterPro" id="IPR002641">
    <property type="entry name" value="PNPLA_dom"/>
</dbReference>
<evidence type="ECO:0000313" key="6">
    <source>
        <dbReference type="EMBL" id="KUK86609.1"/>
    </source>
</evidence>
<dbReference type="InterPro" id="IPR050301">
    <property type="entry name" value="NTE"/>
</dbReference>
<protein>
    <submittedName>
        <fullName evidence="6">Patatin-like phospholipase domain protein</fullName>
    </submittedName>
</protein>
<dbReference type="Gene3D" id="3.40.1090.10">
    <property type="entry name" value="Cytosolic phospholipase A2 catalytic domain"/>
    <property type="match status" value="2"/>
</dbReference>
<dbReference type="GO" id="GO:0016042">
    <property type="term" value="P:lipid catabolic process"/>
    <property type="evidence" value="ECO:0007669"/>
    <property type="project" value="UniProtKB-UniRule"/>
</dbReference>
<comment type="caution">
    <text evidence="4">Lacks conserved residue(s) required for the propagation of feature annotation.</text>
</comment>
<dbReference type="Proteomes" id="UP000053467">
    <property type="component" value="Unassembled WGS sequence"/>
</dbReference>
<proteinExistence type="predicted"/>
<keyword evidence="3 4" id="KW-0443">Lipid metabolism</keyword>
<evidence type="ECO:0000256" key="4">
    <source>
        <dbReference type="PROSITE-ProRule" id="PRU01161"/>
    </source>
</evidence>
<keyword evidence="2 4" id="KW-0442">Lipid degradation</keyword>
<organism evidence="6 7">
    <name type="scientific">candidate division TA06 bacterium 34_109</name>
    <dbReference type="NCBI Taxonomy" id="1635277"/>
    <lineage>
        <taxon>Bacteria</taxon>
        <taxon>Bacteria division TA06</taxon>
    </lineage>
</organism>
<dbReference type="SUPFAM" id="SSF52151">
    <property type="entry name" value="FabD/lysophospholipase-like"/>
    <property type="match status" value="1"/>
</dbReference>
<dbReference type="InterPro" id="IPR016035">
    <property type="entry name" value="Acyl_Trfase/lysoPLipase"/>
</dbReference>
<reference evidence="7" key="1">
    <citation type="journal article" date="2015" name="MBio">
        <title>Genome-Resolved Metagenomic Analysis Reveals Roles for Candidate Phyla and Other Microbial Community Members in Biogeochemical Transformations in Oil Reservoirs.</title>
        <authorList>
            <person name="Hu P."/>
            <person name="Tom L."/>
            <person name="Singh A."/>
            <person name="Thomas B.C."/>
            <person name="Baker B.J."/>
            <person name="Piceno Y.M."/>
            <person name="Andersen G.L."/>
            <person name="Banfield J.F."/>
        </authorList>
    </citation>
    <scope>NUCLEOTIDE SEQUENCE [LARGE SCALE GENOMIC DNA]</scope>
</reference>
<comment type="caution">
    <text evidence="6">The sequence shown here is derived from an EMBL/GenBank/DDBJ whole genome shotgun (WGS) entry which is preliminary data.</text>
</comment>
<sequence length="298" mass="34056">MFFLRKPKIGLALGGGSARGLAHIGVLKVLQENNIKIDLISGSSMGALIGGLYALYPDYKILLEKTNEFINSELFQQIDFKKFKQQNTDLFGNLKQKIKDTFTFIKMTQTTSLIDYKNFERIFILLFGDKKFEDTRIPFSCIAVDLVSGENIIFKKGLLYKAIMASCAIPAVFPYITYDRYILVDGGISINVPIELVKNDGADRVIASVVSAKIKKVYSFENSFQIINRAQEITKNQLLKKTINNADLLLDINLLDYEWLDFEKYDELILKGIDETKRNIEKIKKLNKGFIFKNPFKR</sequence>
<dbReference type="PROSITE" id="PS51635">
    <property type="entry name" value="PNPLA"/>
    <property type="match status" value="1"/>
</dbReference>
<feature type="short sequence motif" description="DGA/G" evidence="4">
    <location>
        <begin position="185"/>
        <end position="187"/>
    </location>
</feature>
<feature type="domain" description="PNPLA" evidence="5">
    <location>
        <begin position="11"/>
        <end position="198"/>
    </location>
</feature>
<keyword evidence="1 4" id="KW-0378">Hydrolase</keyword>
<gene>
    <name evidence="6" type="ORF">XE03_1398</name>
</gene>
<dbReference type="Pfam" id="PF01734">
    <property type="entry name" value="Patatin"/>
    <property type="match status" value="1"/>
</dbReference>
<evidence type="ECO:0000256" key="3">
    <source>
        <dbReference type="ARBA" id="ARBA00023098"/>
    </source>
</evidence>
<evidence type="ECO:0000259" key="5">
    <source>
        <dbReference type="PROSITE" id="PS51635"/>
    </source>
</evidence>
<dbReference type="PANTHER" id="PTHR14226">
    <property type="entry name" value="NEUROPATHY TARGET ESTERASE/SWISS CHEESE D.MELANOGASTER"/>
    <property type="match status" value="1"/>
</dbReference>
<dbReference type="PANTHER" id="PTHR14226:SF29">
    <property type="entry name" value="NEUROPATHY TARGET ESTERASE SWS"/>
    <property type="match status" value="1"/>
</dbReference>
<feature type="active site" description="Nucleophile" evidence="4">
    <location>
        <position position="44"/>
    </location>
</feature>
<feature type="active site" description="Proton acceptor" evidence="4">
    <location>
        <position position="185"/>
    </location>
</feature>
<evidence type="ECO:0000256" key="1">
    <source>
        <dbReference type="ARBA" id="ARBA00022801"/>
    </source>
</evidence>
<evidence type="ECO:0000313" key="7">
    <source>
        <dbReference type="Proteomes" id="UP000053467"/>
    </source>
</evidence>
<accession>A0A101I1D6</accession>
<feature type="short sequence motif" description="GXSXG" evidence="4">
    <location>
        <begin position="42"/>
        <end position="46"/>
    </location>
</feature>
<name>A0A101I1D6_UNCT6</name>
<dbReference type="GO" id="GO:0016787">
    <property type="term" value="F:hydrolase activity"/>
    <property type="evidence" value="ECO:0007669"/>
    <property type="project" value="UniProtKB-UniRule"/>
</dbReference>
<dbReference type="EMBL" id="LGGX01000015">
    <property type="protein sequence ID" value="KUK86609.1"/>
    <property type="molecule type" value="Genomic_DNA"/>
</dbReference>
<dbReference type="AlphaFoldDB" id="A0A101I1D6"/>
<dbReference type="CDD" id="cd07205">
    <property type="entry name" value="Pat_PNPLA6_PNPLA7_NTE1_like"/>
    <property type="match status" value="1"/>
</dbReference>
<evidence type="ECO:0000256" key="2">
    <source>
        <dbReference type="ARBA" id="ARBA00022963"/>
    </source>
</evidence>